<dbReference type="InterPro" id="IPR023214">
    <property type="entry name" value="HAD_sf"/>
</dbReference>
<dbReference type="AlphaFoldDB" id="A0A1J4J3I1"/>
<evidence type="ECO:0000313" key="2">
    <source>
        <dbReference type="EMBL" id="OHS93914.1"/>
    </source>
</evidence>
<dbReference type="OrthoDB" id="277011at2759"/>
<evidence type="ECO:0000259" key="1">
    <source>
        <dbReference type="PROSITE" id="PS50969"/>
    </source>
</evidence>
<dbReference type="NCBIfam" id="TIGR02251">
    <property type="entry name" value="HIF-SF_euk"/>
    <property type="match status" value="1"/>
</dbReference>
<dbReference type="InterPro" id="IPR004274">
    <property type="entry name" value="FCP1_dom"/>
</dbReference>
<gene>
    <name evidence="2" type="ORF">TRFO_39912</name>
</gene>
<dbReference type="PROSITE" id="PS50969">
    <property type="entry name" value="FCP1"/>
    <property type="match status" value="1"/>
</dbReference>
<proteinExistence type="predicted"/>
<accession>A0A1J4J3I1</accession>
<comment type="caution">
    <text evidence="2">The sequence shown here is derived from an EMBL/GenBank/DDBJ whole genome shotgun (WGS) entry which is preliminary data.</text>
</comment>
<dbReference type="SUPFAM" id="SSF56784">
    <property type="entry name" value="HAD-like"/>
    <property type="match status" value="1"/>
</dbReference>
<protein>
    <submittedName>
        <fullName evidence="2">NLI interacting factor-like phosphatase family protein</fullName>
    </submittedName>
</protein>
<dbReference type="Gene3D" id="3.40.50.1000">
    <property type="entry name" value="HAD superfamily/HAD-like"/>
    <property type="match status" value="1"/>
</dbReference>
<dbReference type="SMART" id="SM00577">
    <property type="entry name" value="CPDc"/>
    <property type="match status" value="1"/>
</dbReference>
<keyword evidence="3" id="KW-1185">Reference proteome</keyword>
<dbReference type="FunFam" id="3.40.50.1000:FF:000093">
    <property type="entry name" value="NLI interacting factor-like phosphatase family protein"/>
    <property type="match status" value="1"/>
</dbReference>
<evidence type="ECO:0000313" key="3">
    <source>
        <dbReference type="Proteomes" id="UP000179807"/>
    </source>
</evidence>
<dbReference type="Pfam" id="PF03031">
    <property type="entry name" value="NIF"/>
    <property type="match status" value="1"/>
</dbReference>
<dbReference type="InterPro" id="IPR050365">
    <property type="entry name" value="TIM50"/>
</dbReference>
<dbReference type="GeneID" id="94847612"/>
<dbReference type="VEuPathDB" id="TrichDB:TRFO_39912"/>
<reference evidence="2" key="1">
    <citation type="submission" date="2016-10" db="EMBL/GenBank/DDBJ databases">
        <authorList>
            <person name="Benchimol M."/>
            <person name="Almeida L.G."/>
            <person name="Vasconcelos A.T."/>
            <person name="Perreira-Neves A."/>
            <person name="Rosa I.A."/>
            <person name="Tasca T."/>
            <person name="Bogo M.R."/>
            <person name="de Souza W."/>
        </authorList>
    </citation>
    <scope>NUCLEOTIDE SEQUENCE [LARGE SCALE GENOMIC DNA]</scope>
    <source>
        <strain evidence="2">K</strain>
    </source>
</reference>
<name>A0A1J4J3I1_9EUKA</name>
<feature type="domain" description="FCP1 homology" evidence="1">
    <location>
        <begin position="45"/>
        <end position="204"/>
    </location>
</feature>
<sequence>MSDAIVAHTAKVGFRTNLISILKKICCCFYFSQSTKPQKIDLGPPIPGKKTLVLDLDETLVHSSFYPVCNYDFIAKFKVGENRYSSYVLKRPGIEYFLEFVKEKFEVVIFTASVKEYADSVLDVIAPWIPPSRRFYRQHCTISNGLFIKDLSLFNRPLSSIVIVDNSEFSFSLHRSNAILISTWIGEKKDKQLDTVVGPLLSKLIDAEDVRTVLAKHKLE</sequence>
<dbReference type="InterPro" id="IPR011948">
    <property type="entry name" value="Dullard_phosphatase"/>
</dbReference>
<dbReference type="EMBL" id="MLAK01001366">
    <property type="protein sequence ID" value="OHS93914.1"/>
    <property type="molecule type" value="Genomic_DNA"/>
</dbReference>
<dbReference type="RefSeq" id="XP_068347051.1">
    <property type="nucleotide sequence ID" value="XM_068512908.1"/>
</dbReference>
<dbReference type="Proteomes" id="UP000179807">
    <property type="component" value="Unassembled WGS sequence"/>
</dbReference>
<dbReference type="GO" id="GO:0016791">
    <property type="term" value="F:phosphatase activity"/>
    <property type="evidence" value="ECO:0007669"/>
    <property type="project" value="InterPro"/>
</dbReference>
<dbReference type="InterPro" id="IPR036412">
    <property type="entry name" value="HAD-like_sf"/>
</dbReference>
<dbReference type="PANTHER" id="PTHR12210">
    <property type="entry name" value="DULLARD PROTEIN PHOSPHATASE"/>
    <property type="match status" value="1"/>
</dbReference>
<dbReference type="CDD" id="cd07521">
    <property type="entry name" value="HAD_FCP1-like"/>
    <property type="match status" value="1"/>
</dbReference>
<organism evidence="2 3">
    <name type="scientific">Tritrichomonas foetus</name>
    <dbReference type="NCBI Taxonomy" id="1144522"/>
    <lineage>
        <taxon>Eukaryota</taxon>
        <taxon>Metamonada</taxon>
        <taxon>Parabasalia</taxon>
        <taxon>Tritrichomonadida</taxon>
        <taxon>Tritrichomonadidae</taxon>
        <taxon>Tritrichomonas</taxon>
    </lineage>
</organism>